<evidence type="ECO:0000313" key="3">
    <source>
        <dbReference type="EMBL" id="POH72220.1"/>
    </source>
</evidence>
<comment type="caution">
    <text evidence="3">The sequence shown here is derived from an EMBL/GenBank/DDBJ whole genome shotgun (WGS) entry which is preliminary data.</text>
</comment>
<dbReference type="SUPFAM" id="SSF53067">
    <property type="entry name" value="Actin-like ATPase domain"/>
    <property type="match status" value="1"/>
</dbReference>
<dbReference type="EMBL" id="PPXC01000016">
    <property type="protein sequence ID" value="POH72220.1"/>
    <property type="molecule type" value="Genomic_DNA"/>
</dbReference>
<proteinExistence type="inferred from homology"/>
<comment type="similarity">
    <text evidence="1">Belongs to the ROK (NagC/XylR) family.</text>
</comment>
<sequence length="402" mass="41687">MKSKTARPAGLKDMRRSNELKVLEELYRHSPATRAGLAKQVGLTKPTVSAALTTLIGSELVERVGGDQSASKYGAELFRSAGRSLPVLGVDVGTRFVRVQLAGLDDVLLAAVEEELPEPTLVAVFDSILRLRERVCAEAGIDPVTIQAVGVGIPGVVRPQTQRVAMAGGIEGLNGCDLSEGLGDLLGTPIVVENDVNVAAIAEHRYGACAGQDDFAMISVGAGVGVAIVLGGRLRGGARGSAGEVDRLFGDSTGRLLADPSSDSMISFAEEQLSANSPVSTPAPVSTPVSMVDVFVAASSGDSFAQGVVDEAGRRIAELCACVVAIVDIETVVLVGGIGAAMEQGRTALEARLNELVPWPTTVIQSTLGRSGTVMGARSLAIDAARQELFTQRIGKTLYDLV</sequence>
<dbReference type="PANTHER" id="PTHR18964">
    <property type="entry name" value="ROK (REPRESSOR, ORF, KINASE) FAMILY"/>
    <property type="match status" value="1"/>
</dbReference>
<keyword evidence="4" id="KW-1185">Reference proteome</keyword>
<accession>A0A2S3ZSN3</accession>
<dbReference type="Proteomes" id="UP000237061">
    <property type="component" value="Unassembled WGS sequence"/>
</dbReference>
<dbReference type="InterPro" id="IPR043129">
    <property type="entry name" value="ATPase_NBD"/>
</dbReference>
<dbReference type="InterPro" id="IPR000600">
    <property type="entry name" value="ROK"/>
</dbReference>
<dbReference type="PANTHER" id="PTHR18964:SF149">
    <property type="entry name" value="BIFUNCTIONAL UDP-N-ACETYLGLUCOSAMINE 2-EPIMERASE_N-ACETYLMANNOSAMINE KINASE"/>
    <property type="match status" value="1"/>
</dbReference>
<dbReference type="Pfam" id="PF01047">
    <property type="entry name" value="MarR"/>
    <property type="match status" value="1"/>
</dbReference>
<dbReference type="Gene3D" id="3.30.420.40">
    <property type="match status" value="2"/>
</dbReference>
<name>A0A2S3ZSN3_ARTGL</name>
<dbReference type="InterPro" id="IPR000835">
    <property type="entry name" value="HTH_MarR-typ"/>
</dbReference>
<protein>
    <recommendedName>
        <fullName evidence="2">HTH marR-type domain-containing protein</fullName>
    </recommendedName>
</protein>
<gene>
    <name evidence="3" type="ORF">CVS27_17170</name>
</gene>
<feature type="domain" description="HTH marR-type" evidence="2">
    <location>
        <begin position="18"/>
        <end position="63"/>
    </location>
</feature>
<dbReference type="GO" id="GO:0003700">
    <property type="term" value="F:DNA-binding transcription factor activity"/>
    <property type="evidence" value="ECO:0007669"/>
    <property type="project" value="InterPro"/>
</dbReference>
<evidence type="ECO:0000259" key="2">
    <source>
        <dbReference type="Pfam" id="PF01047"/>
    </source>
</evidence>
<dbReference type="Pfam" id="PF00480">
    <property type="entry name" value="ROK"/>
    <property type="match status" value="2"/>
</dbReference>
<dbReference type="Gene3D" id="1.10.10.10">
    <property type="entry name" value="Winged helix-like DNA-binding domain superfamily/Winged helix DNA-binding domain"/>
    <property type="match status" value="1"/>
</dbReference>
<dbReference type="InterPro" id="IPR036390">
    <property type="entry name" value="WH_DNA-bd_sf"/>
</dbReference>
<dbReference type="RefSeq" id="WP_103467072.1">
    <property type="nucleotide sequence ID" value="NZ_PPXC01000016.1"/>
</dbReference>
<evidence type="ECO:0000256" key="1">
    <source>
        <dbReference type="ARBA" id="ARBA00006479"/>
    </source>
</evidence>
<dbReference type="SUPFAM" id="SSF46785">
    <property type="entry name" value="Winged helix' DNA-binding domain"/>
    <property type="match status" value="1"/>
</dbReference>
<dbReference type="InterPro" id="IPR036388">
    <property type="entry name" value="WH-like_DNA-bd_sf"/>
</dbReference>
<organism evidence="3 4">
    <name type="scientific">Arthrobacter glacialis</name>
    <dbReference type="NCBI Taxonomy" id="1664"/>
    <lineage>
        <taxon>Bacteria</taxon>
        <taxon>Bacillati</taxon>
        <taxon>Actinomycetota</taxon>
        <taxon>Actinomycetes</taxon>
        <taxon>Micrococcales</taxon>
        <taxon>Micrococcaceae</taxon>
        <taxon>Arthrobacter</taxon>
    </lineage>
</organism>
<dbReference type="AlphaFoldDB" id="A0A2S3ZSN3"/>
<reference evidence="3 4" key="1">
    <citation type="submission" date="2018-01" db="EMBL/GenBank/DDBJ databases">
        <title>Arthrobacter sp. nov., from glaciers in China.</title>
        <authorList>
            <person name="Liu Q."/>
            <person name="Xin Y.-H."/>
        </authorList>
    </citation>
    <scope>NUCLEOTIDE SEQUENCE [LARGE SCALE GENOMIC DNA]</scope>
    <source>
        <strain evidence="3 4">HLT2-12-2</strain>
    </source>
</reference>
<evidence type="ECO:0000313" key="4">
    <source>
        <dbReference type="Proteomes" id="UP000237061"/>
    </source>
</evidence>